<evidence type="ECO:0000256" key="2">
    <source>
        <dbReference type="ARBA" id="ARBA00023186"/>
    </source>
</evidence>
<evidence type="ECO:0000256" key="3">
    <source>
        <dbReference type="ARBA" id="ARBA00023300"/>
    </source>
</evidence>
<keyword evidence="2" id="KW-0143">Chaperone</keyword>
<dbReference type="SUPFAM" id="SSF158615">
    <property type="entry name" value="RbcX-like"/>
    <property type="match status" value="1"/>
</dbReference>
<feature type="compositionally biased region" description="Low complexity" evidence="4">
    <location>
        <begin position="248"/>
        <end position="267"/>
    </location>
</feature>
<dbReference type="Gene3D" id="1.10.1200.210">
    <property type="entry name" value="Chaperonin-like RbcX"/>
    <property type="match status" value="1"/>
</dbReference>
<accession>A0ABQ5SBM1</accession>
<evidence type="ECO:0000256" key="4">
    <source>
        <dbReference type="SAM" id="MobiDB-lite"/>
    </source>
</evidence>
<gene>
    <name evidence="5" type="ORF">VaNZ11_011491</name>
</gene>
<keyword evidence="6" id="KW-1185">Reference proteome</keyword>
<proteinExistence type="predicted"/>
<keyword evidence="3" id="KW-0120">Carbon dioxide fixation</keyword>
<dbReference type="InterPro" id="IPR038052">
    <property type="entry name" value="Chaperonin_RbcX_sf"/>
</dbReference>
<sequence>MRPMWVFCGAPAHGRRAGLVARTVPAVRRDVRAKGGVYVPSDSFGGQSPERKAAGILRTFFTFIAARIVLAQLEGSGRGALGAYDSQAATDLHNFLQNVAMKDGDEWLAQLMRQNTSLGLRLMEVRDHYCDEAFEWGQLQQVSKKDMRAANTKLMRQFAAASLAASLAEGEDEAAASSRSLAGWRSAAANGTDEDGAADSISSSAASPDLSAMPTSLEVHSGLGPAGSGSGGGSEATSNPEPPRVNEGVTASSGTGSDATGSTGNGAETLKSPTPDTHLDGPGPSAGVPQAVDEASGTTPA</sequence>
<dbReference type="InterPro" id="IPR003435">
    <property type="entry name" value="Chaperonin_RcbX"/>
</dbReference>
<feature type="compositionally biased region" description="Low complexity" evidence="4">
    <location>
        <begin position="198"/>
        <end position="212"/>
    </location>
</feature>
<evidence type="ECO:0000313" key="5">
    <source>
        <dbReference type="EMBL" id="GLI67305.1"/>
    </source>
</evidence>
<dbReference type="Proteomes" id="UP001165090">
    <property type="component" value="Unassembled WGS sequence"/>
</dbReference>
<dbReference type="PANTHER" id="PTHR33791:SF1">
    <property type="entry name" value="RUBISCO CHAPERONE RBCX"/>
    <property type="match status" value="1"/>
</dbReference>
<evidence type="ECO:0000313" key="6">
    <source>
        <dbReference type="Proteomes" id="UP001165090"/>
    </source>
</evidence>
<dbReference type="EMBL" id="BSDZ01000078">
    <property type="protein sequence ID" value="GLI67305.1"/>
    <property type="molecule type" value="Genomic_DNA"/>
</dbReference>
<evidence type="ECO:0000256" key="1">
    <source>
        <dbReference type="ARBA" id="ARBA00022531"/>
    </source>
</evidence>
<dbReference type="Pfam" id="PF02341">
    <property type="entry name" value="RbcX"/>
    <property type="match status" value="1"/>
</dbReference>
<dbReference type="PANTHER" id="PTHR33791">
    <property type="entry name" value="CHAPERONIN-LIKE RBCX PROTEIN 1, CHLOROPLASTIC"/>
    <property type="match status" value="1"/>
</dbReference>
<protein>
    <submittedName>
        <fullName evidence="5">Uncharacterized protein</fullName>
    </submittedName>
</protein>
<organism evidence="5 6">
    <name type="scientific">Volvox africanus</name>
    <dbReference type="NCBI Taxonomy" id="51714"/>
    <lineage>
        <taxon>Eukaryota</taxon>
        <taxon>Viridiplantae</taxon>
        <taxon>Chlorophyta</taxon>
        <taxon>core chlorophytes</taxon>
        <taxon>Chlorophyceae</taxon>
        <taxon>CS clade</taxon>
        <taxon>Chlamydomonadales</taxon>
        <taxon>Volvocaceae</taxon>
        <taxon>Volvox</taxon>
    </lineage>
</organism>
<feature type="region of interest" description="Disordered" evidence="4">
    <location>
        <begin position="187"/>
        <end position="301"/>
    </location>
</feature>
<keyword evidence="1" id="KW-0602">Photosynthesis</keyword>
<name>A0ABQ5SBM1_9CHLO</name>
<comment type="caution">
    <text evidence="5">The sequence shown here is derived from an EMBL/GenBank/DDBJ whole genome shotgun (WGS) entry which is preliminary data.</text>
</comment>
<reference evidence="5 6" key="1">
    <citation type="journal article" date="2023" name="IScience">
        <title>Expanded male sex-determining region conserved during the evolution of homothallism in the green alga Volvox.</title>
        <authorList>
            <person name="Yamamoto K."/>
            <person name="Matsuzaki R."/>
            <person name="Mahakham W."/>
            <person name="Heman W."/>
            <person name="Sekimoto H."/>
            <person name="Kawachi M."/>
            <person name="Minakuchi Y."/>
            <person name="Toyoda A."/>
            <person name="Nozaki H."/>
        </authorList>
    </citation>
    <scope>NUCLEOTIDE SEQUENCE [LARGE SCALE GENOMIC DNA]</scope>
    <source>
        <strain evidence="5 6">NIES-4468</strain>
    </source>
</reference>
<feature type="compositionally biased region" description="Gly residues" evidence="4">
    <location>
        <begin position="224"/>
        <end position="234"/>
    </location>
</feature>